<dbReference type="AlphaFoldDB" id="A0AAP0LCC7"/>
<evidence type="ECO:0000313" key="2">
    <source>
        <dbReference type="EMBL" id="KAK9167672.1"/>
    </source>
</evidence>
<comment type="caution">
    <text evidence="2">The sequence shown here is derived from an EMBL/GenBank/DDBJ whole genome shotgun (WGS) entry which is preliminary data.</text>
</comment>
<gene>
    <name evidence="2" type="ORF">Scep_002863</name>
</gene>
<evidence type="ECO:0000256" key="1">
    <source>
        <dbReference type="SAM" id="MobiDB-lite"/>
    </source>
</evidence>
<keyword evidence="3" id="KW-1185">Reference proteome</keyword>
<dbReference type="Proteomes" id="UP001419268">
    <property type="component" value="Unassembled WGS sequence"/>
</dbReference>
<feature type="region of interest" description="Disordered" evidence="1">
    <location>
        <begin position="74"/>
        <end position="129"/>
    </location>
</feature>
<dbReference type="EMBL" id="JBBNAG010000001">
    <property type="protein sequence ID" value="KAK9167672.1"/>
    <property type="molecule type" value="Genomic_DNA"/>
</dbReference>
<protein>
    <submittedName>
        <fullName evidence="2">Uncharacterized protein</fullName>
    </submittedName>
</protein>
<sequence length="129" mass="14786">MSLVIRDEANKKKKSAKNSEQFVSWKDKKILADNEEELLCKDVEELLKWTGLIESMDDKQLKEYVMNAPEELRAGKEVAKSTARRRAPRNGKSKCSSSSALMDAIWKHHREDGDDEEEKESNSAMLKSK</sequence>
<accession>A0AAP0LCC7</accession>
<proteinExistence type="predicted"/>
<organism evidence="2 3">
    <name type="scientific">Stephania cephalantha</name>
    <dbReference type="NCBI Taxonomy" id="152367"/>
    <lineage>
        <taxon>Eukaryota</taxon>
        <taxon>Viridiplantae</taxon>
        <taxon>Streptophyta</taxon>
        <taxon>Embryophyta</taxon>
        <taxon>Tracheophyta</taxon>
        <taxon>Spermatophyta</taxon>
        <taxon>Magnoliopsida</taxon>
        <taxon>Ranunculales</taxon>
        <taxon>Menispermaceae</taxon>
        <taxon>Menispermoideae</taxon>
        <taxon>Cissampelideae</taxon>
        <taxon>Stephania</taxon>
    </lineage>
</organism>
<name>A0AAP0LCC7_9MAGN</name>
<evidence type="ECO:0000313" key="3">
    <source>
        <dbReference type="Proteomes" id="UP001419268"/>
    </source>
</evidence>
<feature type="compositionally biased region" description="Basic residues" evidence="1">
    <location>
        <begin position="82"/>
        <end position="92"/>
    </location>
</feature>
<reference evidence="2 3" key="1">
    <citation type="submission" date="2024-01" db="EMBL/GenBank/DDBJ databases">
        <title>Genome assemblies of Stephania.</title>
        <authorList>
            <person name="Yang L."/>
        </authorList>
    </citation>
    <scope>NUCLEOTIDE SEQUENCE [LARGE SCALE GENOMIC DNA]</scope>
    <source>
        <strain evidence="2">JXDWG</strain>
        <tissue evidence="2">Leaf</tissue>
    </source>
</reference>